<dbReference type="Pfam" id="PF00581">
    <property type="entry name" value="Rhodanese"/>
    <property type="match status" value="2"/>
</dbReference>
<keyword evidence="5" id="KW-1185">Reference proteome</keyword>
<dbReference type="PROSITE" id="PS50206">
    <property type="entry name" value="RHODANESE_3"/>
    <property type="match status" value="2"/>
</dbReference>
<dbReference type="EMBL" id="LSDG01000040">
    <property type="protein sequence ID" value="KXB65563.1"/>
    <property type="molecule type" value="Genomic_DNA"/>
</dbReference>
<dbReference type="PANTHER" id="PTHR43031:SF1">
    <property type="entry name" value="PYRIDINE NUCLEOTIDE-DISULPHIDE OXIDOREDUCTASE"/>
    <property type="match status" value="1"/>
</dbReference>
<feature type="chain" id="PRO_5038836936" evidence="2">
    <location>
        <begin position="21"/>
        <end position="258"/>
    </location>
</feature>
<accession>A0A134ACW8</accession>
<organism evidence="4 5">
    <name type="scientific">Aedoeadaptatus coxii</name>
    <dbReference type="NCBI Taxonomy" id="755172"/>
    <lineage>
        <taxon>Bacteria</taxon>
        <taxon>Bacillati</taxon>
        <taxon>Bacillota</taxon>
        <taxon>Tissierellia</taxon>
        <taxon>Tissierellales</taxon>
        <taxon>Peptoniphilaceae</taxon>
        <taxon>Aedoeadaptatus</taxon>
    </lineage>
</organism>
<gene>
    <name evidence="4" type="ORF">HMPREF1863_01289</name>
</gene>
<dbReference type="RefSeq" id="WP_068368542.1">
    <property type="nucleotide sequence ID" value="NZ_CAIJCT010000007.1"/>
</dbReference>
<feature type="compositionally biased region" description="Low complexity" evidence="1">
    <location>
        <begin position="36"/>
        <end position="45"/>
    </location>
</feature>
<keyword evidence="2" id="KW-0732">Signal</keyword>
<dbReference type="InterPro" id="IPR001763">
    <property type="entry name" value="Rhodanese-like_dom"/>
</dbReference>
<dbReference type="InterPro" id="IPR036873">
    <property type="entry name" value="Rhodanese-like_dom_sf"/>
</dbReference>
<feature type="domain" description="Rhodanese" evidence="3">
    <location>
        <begin position="73"/>
        <end position="151"/>
    </location>
</feature>
<comment type="caution">
    <text evidence="4">The sequence shown here is derived from an EMBL/GenBank/DDBJ whole genome shotgun (WGS) entry which is preliminary data.</text>
</comment>
<dbReference type="Proteomes" id="UP000070442">
    <property type="component" value="Unassembled WGS sequence"/>
</dbReference>
<evidence type="ECO:0000259" key="3">
    <source>
        <dbReference type="PROSITE" id="PS50206"/>
    </source>
</evidence>
<dbReference type="PANTHER" id="PTHR43031">
    <property type="entry name" value="FAD-DEPENDENT OXIDOREDUCTASE"/>
    <property type="match status" value="1"/>
</dbReference>
<feature type="signal peptide" evidence="2">
    <location>
        <begin position="1"/>
        <end position="20"/>
    </location>
</feature>
<name>A0A134ACW8_9FIRM</name>
<dbReference type="AlphaFoldDB" id="A0A134ACW8"/>
<dbReference type="PROSITE" id="PS51257">
    <property type="entry name" value="PROKAR_LIPOPROTEIN"/>
    <property type="match status" value="1"/>
</dbReference>
<feature type="region of interest" description="Disordered" evidence="1">
    <location>
        <begin position="36"/>
        <end position="57"/>
    </location>
</feature>
<dbReference type="OrthoDB" id="9800872at2"/>
<evidence type="ECO:0000256" key="1">
    <source>
        <dbReference type="SAM" id="MobiDB-lite"/>
    </source>
</evidence>
<feature type="domain" description="Rhodanese" evidence="3">
    <location>
        <begin position="174"/>
        <end position="250"/>
    </location>
</feature>
<dbReference type="PATRIC" id="fig|755172.3.peg.1252"/>
<dbReference type="Gene3D" id="3.40.250.10">
    <property type="entry name" value="Rhodanese-like domain"/>
    <property type="match status" value="2"/>
</dbReference>
<dbReference type="SUPFAM" id="SSF52821">
    <property type="entry name" value="Rhodanese/Cell cycle control phosphatase"/>
    <property type="match status" value="2"/>
</dbReference>
<reference evidence="5" key="1">
    <citation type="submission" date="2016-01" db="EMBL/GenBank/DDBJ databases">
        <authorList>
            <person name="Mitreva M."/>
            <person name="Pepin K.H."/>
            <person name="Mihindukulasuriya K.A."/>
            <person name="Fulton R."/>
            <person name="Fronick C."/>
            <person name="O'Laughlin M."/>
            <person name="Miner T."/>
            <person name="Herter B."/>
            <person name="Rosa B.A."/>
            <person name="Cordes M."/>
            <person name="Tomlinson C."/>
            <person name="Wollam A."/>
            <person name="Palsikar V.B."/>
            <person name="Mardis E.R."/>
            <person name="Wilson R.K."/>
        </authorList>
    </citation>
    <scope>NUCLEOTIDE SEQUENCE [LARGE SCALE GENOMIC DNA]</scope>
    <source>
        <strain evidence="5">DNF00729</strain>
    </source>
</reference>
<dbReference type="SMART" id="SM00450">
    <property type="entry name" value="RHOD"/>
    <property type="match status" value="2"/>
</dbReference>
<evidence type="ECO:0000313" key="4">
    <source>
        <dbReference type="EMBL" id="KXB65563.1"/>
    </source>
</evidence>
<evidence type="ECO:0000256" key="2">
    <source>
        <dbReference type="SAM" id="SignalP"/>
    </source>
</evidence>
<dbReference type="STRING" id="755172.HMPREF1863_01289"/>
<proteinExistence type="predicted"/>
<feature type="compositionally biased region" description="Basic and acidic residues" evidence="1">
    <location>
        <begin position="46"/>
        <end position="57"/>
    </location>
</feature>
<dbReference type="CDD" id="cd00158">
    <property type="entry name" value="RHOD"/>
    <property type="match status" value="2"/>
</dbReference>
<evidence type="ECO:0000313" key="5">
    <source>
        <dbReference type="Proteomes" id="UP000070442"/>
    </source>
</evidence>
<protein>
    <submittedName>
        <fullName evidence="4">Rhodanese-like protein</fullName>
    </submittedName>
</protein>
<dbReference type="InterPro" id="IPR050229">
    <property type="entry name" value="GlpE_sulfurtransferase"/>
</dbReference>
<sequence length="258" mass="28123">MNKKLNIVALALVLSAGLTACGPKAENAPANNAAQNNAAANANANADKEKAPAAEVGEMKGEELDKIMEDNKAKENVTVIDVRSPEEYNEGHVKYAINMPLDTFEQDLSKIEDLKDAEVITICNSGKKSGEAAKILVDNGFKNVKNAEGVKKFDYTTMTKVTNVRGAEFVELAKSGKYTIIDARDAKDFEKSHVDGAINVLVDEFDAKYSELPTDKPFLTYCYSGNRSWEIASKLTEKGHEATNSLDGTKEFDGFELK</sequence>